<reference evidence="2" key="1">
    <citation type="submission" date="2017-08" db="EMBL/GenBank/DDBJ databases">
        <authorList>
            <person name="Huang Z."/>
        </authorList>
    </citation>
    <scope>NUCLEOTIDE SEQUENCE [LARGE SCALE GENOMIC DNA]</scope>
    <source>
        <strain evidence="2">SA5d-4</strain>
    </source>
</reference>
<accession>A0A263BV36</accession>
<proteinExistence type="predicted"/>
<dbReference type="EMBL" id="NPIA01000002">
    <property type="protein sequence ID" value="OZM57570.1"/>
    <property type="molecule type" value="Genomic_DNA"/>
</dbReference>
<dbReference type="Proteomes" id="UP000217083">
    <property type="component" value="Unassembled WGS sequence"/>
</dbReference>
<evidence type="ECO:0000313" key="2">
    <source>
        <dbReference type="Proteomes" id="UP000217083"/>
    </source>
</evidence>
<organism evidence="1 2">
    <name type="scientific">Lottiidibacillus patelloidae</name>
    <dbReference type="NCBI Taxonomy" id="2670334"/>
    <lineage>
        <taxon>Bacteria</taxon>
        <taxon>Bacillati</taxon>
        <taxon>Bacillota</taxon>
        <taxon>Bacilli</taxon>
        <taxon>Bacillales</taxon>
        <taxon>Bacillaceae</taxon>
        <taxon>Lottiidibacillus</taxon>
    </lineage>
</organism>
<keyword evidence="2" id="KW-1185">Reference proteome</keyword>
<dbReference type="PROSITE" id="PS51257">
    <property type="entry name" value="PROKAR_LIPOPROTEIN"/>
    <property type="match status" value="1"/>
</dbReference>
<gene>
    <name evidence="1" type="ORF">CIB95_04150</name>
</gene>
<name>A0A263BV36_9BACI</name>
<dbReference type="AlphaFoldDB" id="A0A263BV36"/>
<reference evidence="1 2" key="2">
    <citation type="submission" date="2017-09" db="EMBL/GenBank/DDBJ databases">
        <title>Bacillus patelloidae sp. nov., isolated from the intestinal tract of a marine limpet.</title>
        <authorList>
            <person name="Liu R."/>
            <person name="Dong C."/>
            <person name="Shao Z."/>
        </authorList>
    </citation>
    <scope>NUCLEOTIDE SEQUENCE [LARGE SCALE GENOMIC DNA]</scope>
    <source>
        <strain evidence="1 2">SA5d-4</strain>
    </source>
</reference>
<dbReference type="RefSeq" id="WP_094922313.1">
    <property type="nucleotide sequence ID" value="NZ_NPIA01000002.1"/>
</dbReference>
<protein>
    <recommendedName>
        <fullName evidence="3">DUF3887 domain-containing protein</fullName>
    </recommendedName>
</protein>
<sequence>MKRKCELILISLMMVSFLVGCNDDKSVNDHYVSIQLEETLFNEDYEAFKGMLKEDFQNKEETYKKLKGIVKDSKAAQFTKMEIIEYDNGEMVLVYLTVEDDDIKISDVKVIPEELTETFKGLIKQN</sequence>
<comment type="caution">
    <text evidence="1">The sequence shown here is derived from an EMBL/GenBank/DDBJ whole genome shotgun (WGS) entry which is preliminary data.</text>
</comment>
<evidence type="ECO:0000313" key="1">
    <source>
        <dbReference type="EMBL" id="OZM57570.1"/>
    </source>
</evidence>
<evidence type="ECO:0008006" key="3">
    <source>
        <dbReference type="Google" id="ProtNLM"/>
    </source>
</evidence>